<evidence type="ECO:0000313" key="2">
    <source>
        <dbReference type="Proteomes" id="UP000616151"/>
    </source>
</evidence>
<accession>A0ACC5R5K6</accession>
<protein>
    <submittedName>
        <fullName evidence="1">Autotransporter domain-containing protein</fullName>
    </submittedName>
</protein>
<comment type="caution">
    <text evidence="1">The sequence shown here is derived from an EMBL/GenBank/DDBJ whole genome shotgun (WGS) entry which is preliminary data.</text>
</comment>
<sequence>MSIHVRCLTQHVRKAAMLSISSLALAAIGGTAQAACTSTAPASNTTVTCTGANTTGVIAPASTGVTLTVDPNGSIIPPSGLAISLGGTANVTIGAGADPTIDTSGQGTQTAYAIVIGDGSTMTINGVVKGKGGISDANLGTNLTGFANSTITLNAGGKIVTTGTVQNFALNGRGGSNIYQIDGMIDVTGASGQGIGVGNGDQITIGATGSIITRAGDSSGAIAGSGKNNVKVTIAQGGLIETHGTAYAVWLGNDADIKVEGTIKSLSDAAAANSGGGAAISAGNNARITVAATGKIYTGNPSGAQGSSAWGIIAKDNAVIQMDGLIDTQRAHGIDILGKAADITIGKTGTVTVHGGASNAYGIFVRANTAVGDAPVKIMVAGRVENFGTGSAIYLMGDNGPVDLVTNVTIAEGASLFAQNNIVYKQADSGGGNYPAVIDNLIIAGKIERGSSGIAIDLNDGDDVMTLLPTYEIVGGVTGGNGADRFQLDGATGTTGSFDFGTVAVTNFEAGRKQGAGEWILKGTAGANAIAGTFEAQQGLLTVDGTMLFTDFDVKSGGALGGNGSIKSLTAAGSVNPGSKGNIGTLTAGSANFTSGSVFQVDLDPSNSDLLTVTGNATIDAGAQVSVLAGSGSYADGMEYLILDAATRAGTFGGVIDNSAFLNFMLDHDKDPNQVWLRVAQVAVFPDVAETPNQLSTSEALQGLDPANPIYHAVLQLSAGEARQAFDLLSGEIHASLKSVLFEESRYLREAVLGRLNQAASGDLAITPVADADLDAASQARNGFWGQGFGSWGDLDGDGNAASVDRSSGGFFAGLDGEVADGLRLGLVGGYSHSSLDVDERASSGEFDGYHIGLYGGTAFDSLNLRLGAAYSWYDIDTRRQVDIPGFDDKLDADYSAGAAQVFGELGYRFDLGGLAAEPFARAAYVHLHTEGFDEEGGAAALSADSDNQDMTFTTLGVRAAAQFSVGQSSVTAQGLLGWRHGFGDISPQSMFALAGSADFDIAGVPLARDALLMEAGLKAALSDEVTLGVNYSGQTGDGVEDHGVRGSLTFTW</sequence>
<dbReference type="Proteomes" id="UP000616151">
    <property type="component" value="Unassembled WGS sequence"/>
</dbReference>
<keyword evidence="2" id="KW-1185">Reference proteome</keyword>
<dbReference type="EMBL" id="JAENHL010000007">
    <property type="protein sequence ID" value="MBK1867653.1"/>
    <property type="molecule type" value="Genomic_DNA"/>
</dbReference>
<organism evidence="1 2">
    <name type="scientific">Taklimakanibacter albus</name>
    <dbReference type="NCBI Taxonomy" id="2800327"/>
    <lineage>
        <taxon>Bacteria</taxon>
        <taxon>Pseudomonadati</taxon>
        <taxon>Pseudomonadota</taxon>
        <taxon>Alphaproteobacteria</taxon>
        <taxon>Hyphomicrobiales</taxon>
        <taxon>Aestuariivirgaceae</taxon>
        <taxon>Taklimakanibacter</taxon>
    </lineage>
</organism>
<gene>
    <name evidence="1" type="ORF">JHL16_14945</name>
</gene>
<proteinExistence type="predicted"/>
<reference evidence="1" key="1">
    <citation type="submission" date="2021-01" db="EMBL/GenBank/DDBJ databases">
        <authorList>
            <person name="Sun Q."/>
        </authorList>
    </citation>
    <scope>NUCLEOTIDE SEQUENCE</scope>
    <source>
        <strain evidence="1">YIM B02566</strain>
    </source>
</reference>
<name>A0ACC5R5K6_9HYPH</name>
<evidence type="ECO:0000313" key="1">
    <source>
        <dbReference type="EMBL" id="MBK1867653.1"/>
    </source>
</evidence>